<evidence type="ECO:0000259" key="6">
    <source>
        <dbReference type="Pfam" id="PF04389"/>
    </source>
</evidence>
<evidence type="ECO:0000256" key="4">
    <source>
        <dbReference type="ARBA" id="ARBA00022679"/>
    </source>
</evidence>
<name>A0A820C045_9BILA</name>
<reference evidence="7" key="1">
    <citation type="submission" date="2021-02" db="EMBL/GenBank/DDBJ databases">
        <authorList>
            <person name="Nowell W R."/>
        </authorList>
    </citation>
    <scope>NUCLEOTIDE SEQUENCE</scope>
</reference>
<dbReference type="Pfam" id="PF04389">
    <property type="entry name" value="Peptidase_M28"/>
    <property type="match status" value="1"/>
</dbReference>
<sequence length="375" mass="42354">YECFSSITDTSDEFRSKLLQPLLIQRVSGTEGAAQAKQHIISKLRSTNMWNIDLDTFDAMTPDGKVEFTNIIATLDSTATRRLVLACHYDSKKLPNFIAATDSAVPCAILLDIALSLQQQLNDLKGNKGNPTLQLMFFDGEEAVRSWTSTDSLYGSRHLATKMRNTNVEGQQNINQIDAIDMFVLLDLIGHKDVQFTNFFNRTTGKYYNRLRNIGCISSVIQNGVTQDDHIPFLNYDVPILHLISVPFPPTWHRADDNEANLDFPSITHIRNIMKVFVIEYLHLKQQTYVKLSVLKPNRKKFIGRISNDILGTMKSAGQLRHGSFGVSSKPQKYKADSSIHVLGIHNSDFVLRRIGVDNVKILVIEITINNKNFI</sequence>
<dbReference type="EC" id="2.3.2.5" evidence="3"/>
<dbReference type="GO" id="GO:0016603">
    <property type="term" value="F:glutaminyl-peptide cyclotransferase activity"/>
    <property type="evidence" value="ECO:0007669"/>
    <property type="project" value="UniProtKB-EC"/>
</dbReference>
<feature type="non-terminal residue" evidence="7">
    <location>
        <position position="1"/>
    </location>
</feature>
<dbReference type="InterPro" id="IPR007484">
    <property type="entry name" value="Peptidase_M28"/>
</dbReference>
<dbReference type="EMBL" id="CAJOAY010009731">
    <property type="protein sequence ID" value="CAF4209730.1"/>
    <property type="molecule type" value="Genomic_DNA"/>
</dbReference>
<keyword evidence="5" id="KW-0012">Acyltransferase</keyword>
<dbReference type="CDD" id="cd03880">
    <property type="entry name" value="M28_QC_like"/>
    <property type="match status" value="1"/>
</dbReference>
<dbReference type="PANTHER" id="PTHR12283">
    <property type="entry name" value="GLUTAMINYL-PEPTIDE CYCLOTRANSFERASE"/>
    <property type="match status" value="1"/>
</dbReference>
<comment type="catalytic activity">
    <reaction evidence="1">
        <text>N-terminal L-glutaminyl-[peptide] = N-terminal 5-oxo-L-prolyl-[peptide] + NH4(+)</text>
        <dbReference type="Rhea" id="RHEA:23652"/>
        <dbReference type="Rhea" id="RHEA-COMP:11736"/>
        <dbReference type="Rhea" id="RHEA-COMP:11846"/>
        <dbReference type="ChEBI" id="CHEBI:28938"/>
        <dbReference type="ChEBI" id="CHEBI:64722"/>
        <dbReference type="ChEBI" id="CHEBI:87215"/>
        <dbReference type="EC" id="2.3.2.5"/>
    </reaction>
</comment>
<accession>A0A820C045</accession>
<gene>
    <name evidence="7" type="ORF">OKA104_LOCUS41446</name>
</gene>
<feature type="domain" description="Peptidase M28" evidence="6">
    <location>
        <begin position="70"/>
        <end position="276"/>
    </location>
</feature>
<organism evidence="7 8">
    <name type="scientific">Adineta steineri</name>
    <dbReference type="NCBI Taxonomy" id="433720"/>
    <lineage>
        <taxon>Eukaryota</taxon>
        <taxon>Metazoa</taxon>
        <taxon>Spiralia</taxon>
        <taxon>Gnathifera</taxon>
        <taxon>Rotifera</taxon>
        <taxon>Eurotatoria</taxon>
        <taxon>Bdelloidea</taxon>
        <taxon>Adinetida</taxon>
        <taxon>Adinetidae</taxon>
        <taxon>Adineta</taxon>
    </lineage>
</organism>
<dbReference type="AlphaFoldDB" id="A0A820C045"/>
<keyword evidence="4" id="KW-0808">Transferase</keyword>
<evidence type="ECO:0000256" key="5">
    <source>
        <dbReference type="ARBA" id="ARBA00023315"/>
    </source>
</evidence>
<protein>
    <recommendedName>
        <fullName evidence="3">glutaminyl-peptide cyclotransferase</fullName>
        <ecNumber evidence="3">2.3.2.5</ecNumber>
    </recommendedName>
</protein>
<evidence type="ECO:0000313" key="8">
    <source>
        <dbReference type="Proteomes" id="UP000663881"/>
    </source>
</evidence>
<dbReference type="Proteomes" id="UP000663881">
    <property type="component" value="Unassembled WGS sequence"/>
</dbReference>
<comment type="similarity">
    <text evidence="2">Belongs to the glutaminyl-peptide cyclotransferase family.</text>
</comment>
<evidence type="ECO:0000256" key="3">
    <source>
        <dbReference type="ARBA" id="ARBA00012012"/>
    </source>
</evidence>
<dbReference type="GO" id="GO:0008270">
    <property type="term" value="F:zinc ion binding"/>
    <property type="evidence" value="ECO:0007669"/>
    <property type="project" value="TreeGrafter"/>
</dbReference>
<evidence type="ECO:0000256" key="1">
    <source>
        <dbReference type="ARBA" id="ARBA00000001"/>
    </source>
</evidence>
<dbReference type="Gene3D" id="3.40.630.10">
    <property type="entry name" value="Zn peptidases"/>
    <property type="match status" value="1"/>
</dbReference>
<comment type="caution">
    <text evidence="7">The sequence shown here is derived from an EMBL/GenBank/DDBJ whole genome shotgun (WGS) entry which is preliminary data.</text>
</comment>
<dbReference type="PANTHER" id="PTHR12283:SF6">
    <property type="entry name" value="GLUTAMINYL-PEPTIDE CYCLOTRANSFERASE-RELATED"/>
    <property type="match status" value="1"/>
</dbReference>
<dbReference type="InterPro" id="IPR040234">
    <property type="entry name" value="QC/QCL"/>
</dbReference>
<evidence type="ECO:0000313" key="7">
    <source>
        <dbReference type="EMBL" id="CAF4209730.1"/>
    </source>
</evidence>
<evidence type="ECO:0000256" key="2">
    <source>
        <dbReference type="ARBA" id="ARBA00006014"/>
    </source>
</evidence>
<proteinExistence type="inferred from homology"/>
<dbReference type="SUPFAM" id="SSF53187">
    <property type="entry name" value="Zn-dependent exopeptidases"/>
    <property type="match status" value="1"/>
</dbReference>
<dbReference type="InterPro" id="IPR037457">
    <property type="entry name" value="M28_QC"/>
</dbReference>